<dbReference type="PANTHER" id="PTHR11908:SF132">
    <property type="entry name" value="ALDEHYDE OXIDASE 1-RELATED"/>
    <property type="match status" value="1"/>
</dbReference>
<dbReference type="InterPro" id="IPR000674">
    <property type="entry name" value="Ald_Oxase/Xan_DH_a/b"/>
</dbReference>
<dbReference type="Gene3D" id="3.30.365.10">
    <property type="entry name" value="Aldehyde oxidase/xanthine dehydrogenase, molybdopterin binding domain"/>
    <property type="match status" value="4"/>
</dbReference>
<dbReference type="InterPro" id="IPR036856">
    <property type="entry name" value="Ald_Oxase/Xan_DH_a/b_sf"/>
</dbReference>
<dbReference type="SMART" id="SM01008">
    <property type="entry name" value="Ald_Xan_dh_C"/>
    <property type="match status" value="1"/>
</dbReference>
<evidence type="ECO:0000259" key="3">
    <source>
        <dbReference type="SMART" id="SM01008"/>
    </source>
</evidence>
<accession>A0A5B2WJ85</accession>
<dbReference type="PANTHER" id="PTHR11908">
    <property type="entry name" value="XANTHINE DEHYDROGENASE"/>
    <property type="match status" value="1"/>
</dbReference>
<proteinExistence type="predicted"/>
<evidence type="ECO:0000313" key="5">
    <source>
        <dbReference type="Proteomes" id="UP000323454"/>
    </source>
</evidence>
<dbReference type="EMBL" id="VUOB01000091">
    <property type="protein sequence ID" value="KAA2250752.1"/>
    <property type="molecule type" value="Genomic_DNA"/>
</dbReference>
<dbReference type="SUPFAM" id="SSF56003">
    <property type="entry name" value="Molybdenum cofactor-binding domain"/>
    <property type="match status" value="1"/>
</dbReference>
<name>A0A5B2WJ85_9PSEU</name>
<keyword evidence="5" id="KW-1185">Reference proteome</keyword>
<gene>
    <name evidence="4" type="ORF">F0L68_38760</name>
</gene>
<dbReference type="RefSeq" id="WP_149854910.1">
    <property type="nucleotide sequence ID" value="NZ_VUOB01000091.1"/>
</dbReference>
<protein>
    <submittedName>
        <fullName evidence="4">Xanthine dehydrogenase family protein molybdopterin-binding subunit</fullName>
    </submittedName>
</protein>
<dbReference type="OrthoDB" id="135295at2"/>
<dbReference type="InterPro" id="IPR008274">
    <property type="entry name" value="AldOxase/xan_DH_MoCoBD1"/>
</dbReference>
<keyword evidence="1" id="KW-0500">Molybdenum</keyword>
<comment type="caution">
    <text evidence="4">The sequence shown here is derived from an EMBL/GenBank/DDBJ whole genome shotgun (WGS) entry which is preliminary data.</text>
</comment>
<dbReference type="Gene3D" id="3.90.1170.50">
    <property type="entry name" value="Aldehyde oxidase/xanthine dehydrogenase, a/b hammerhead"/>
    <property type="match status" value="1"/>
</dbReference>
<reference evidence="4 5" key="1">
    <citation type="submission" date="2019-09" db="EMBL/GenBank/DDBJ databases">
        <title>Goodfellowia gen. nov., a new genus of the Pseudonocardineae related to Actinoalloteichus, containing Goodfellowia coeruleoviolacea gen. nov., comb. nov. gen. nov., comb. nov.</title>
        <authorList>
            <person name="Labeda D."/>
        </authorList>
    </citation>
    <scope>NUCLEOTIDE SEQUENCE [LARGE SCALE GENOMIC DNA]</scope>
    <source>
        <strain evidence="4 5">AN110305</strain>
    </source>
</reference>
<dbReference type="AlphaFoldDB" id="A0A5B2WJ85"/>
<sequence length="722" mass="77274">MSPLIGRAVPRVDGHAKVTGGARYAADTHVPGVTYGTLATSTIARGTITTIDTTLAQAVPGVIAVFTHLTMPRLVTPPSPYPKGFVPLQDATIHHNGQPVAYVVAQTLEQAQEAAALIDVRYHAEPAKVAIDDAPGEEFLPPPGPEGPQEFVHGDPAAGLANAHKKVDATYSSPVHHHNPIETSATVAVWDGDQLTLHESTQSISLTQQIVAQALSVPQNTIRVLTPFLGGGFGSKAPVWPHTLLTAAVARQLRKPVKLVLTRAQMYTSSGHRAEFRQQVTVGAAKDGTLTAIVNISNQQLSRTEQRVFNTSESSWMVYGCPNIHAKQLGVRLDLPTPHFMRSPEGPALVGLEMALDELSYELGMDPVALRLKNYTDLNPENGQKIGNQNLPECLKLAGDAFGWSRRNPTPRSMRDGNELIGWGMATEAHSYHARASSAWVQIDTDGHALARCGTQDIGTGTYTVMTQVTAEALGMPMNSVRFELGDTNFPAAGFSAASVTVSSVSGSVDKAARAARDAVIALAVADPHSPLHGAAPDRIVTEHGFLFLTDDRTRRDSYQGVVSRHGKPVEATGSFLNVPGYTTGASFIEVRVDPWLGRVRVTRAVAAYDIGRVMNHRTARSQVLGGMIWGVGYALTEHTMIDRHTARIVNPNLSGYLVPVNADAPKIEAFFVDKPDPTSPVGAKGFGEAPITGVPAAISNAIYHATGRRIRDLPITQDKLL</sequence>
<feature type="domain" description="Aldehyde oxidase/xanthine dehydrogenase a/b hammerhead" evidence="3">
    <location>
        <begin position="19"/>
        <end position="126"/>
    </location>
</feature>
<evidence type="ECO:0000256" key="1">
    <source>
        <dbReference type="ARBA" id="ARBA00022505"/>
    </source>
</evidence>
<dbReference type="GO" id="GO:0005506">
    <property type="term" value="F:iron ion binding"/>
    <property type="evidence" value="ECO:0007669"/>
    <property type="project" value="InterPro"/>
</dbReference>
<dbReference type="Pfam" id="PF02738">
    <property type="entry name" value="MoCoBD_1"/>
    <property type="match status" value="1"/>
</dbReference>
<dbReference type="Proteomes" id="UP000323454">
    <property type="component" value="Unassembled WGS sequence"/>
</dbReference>
<reference evidence="4 5" key="2">
    <citation type="submission" date="2019-09" db="EMBL/GenBank/DDBJ databases">
        <authorList>
            <person name="Jin C."/>
        </authorList>
    </citation>
    <scope>NUCLEOTIDE SEQUENCE [LARGE SCALE GENOMIC DNA]</scope>
    <source>
        <strain evidence="4 5">AN110305</strain>
    </source>
</reference>
<dbReference type="InterPro" id="IPR037165">
    <property type="entry name" value="AldOxase/xan_DH_Mopterin-bd_sf"/>
</dbReference>
<evidence type="ECO:0000256" key="2">
    <source>
        <dbReference type="ARBA" id="ARBA00023002"/>
    </source>
</evidence>
<keyword evidence="2" id="KW-0560">Oxidoreductase</keyword>
<dbReference type="InterPro" id="IPR046867">
    <property type="entry name" value="AldOxase/xan_DH_MoCoBD2"/>
</dbReference>
<dbReference type="InterPro" id="IPR016208">
    <property type="entry name" value="Ald_Oxase/xanthine_DH-like"/>
</dbReference>
<evidence type="ECO:0000313" key="4">
    <source>
        <dbReference type="EMBL" id="KAA2250752.1"/>
    </source>
</evidence>
<dbReference type="GO" id="GO:0016491">
    <property type="term" value="F:oxidoreductase activity"/>
    <property type="evidence" value="ECO:0007669"/>
    <property type="project" value="UniProtKB-KW"/>
</dbReference>
<dbReference type="Pfam" id="PF20256">
    <property type="entry name" value="MoCoBD_2"/>
    <property type="match status" value="1"/>
</dbReference>
<organism evidence="4 5">
    <name type="scientific">Solihabitans fulvus</name>
    <dbReference type="NCBI Taxonomy" id="1892852"/>
    <lineage>
        <taxon>Bacteria</taxon>
        <taxon>Bacillati</taxon>
        <taxon>Actinomycetota</taxon>
        <taxon>Actinomycetes</taxon>
        <taxon>Pseudonocardiales</taxon>
        <taxon>Pseudonocardiaceae</taxon>
        <taxon>Solihabitans</taxon>
    </lineage>
</organism>
<dbReference type="SUPFAM" id="SSF54665">
    <property type="entry name" value="CO dehydrogenase molybdoprotein N-domain-like"/>
    <property type="match status" value="1"/>
</dbReference>
<dbReference type="Pfam" id="PF01315">
    <property type="entry name" value="Ald_Xan_dh_C"/>
    <property type="match status" value="1"/>
</dbReference>